<dbReference type="GO" id="GO:0005737">
    <property type="term" value="C:cytoplasm"/>
    <property type="evidence" value="ECO:0007669"/>
    <property type="project" value="UniProtKB-SubCell"/>
</dbReference>
<evidence type="ECO:0000256" key="7">
    <source>
        <dbReference type="HAMAP-Rule" id="MF_00203"/>
    </source>
</evidence>
<dbReference type="InterPro" id="IPR050066">
    <property type="entry name" value="UvrABC_protein_C"/>
</dbReference>
<comment type="caution">
    <text evidence="11">The sequence shown here is derived from an EMBL/GenBank/DDBJ whole genome shotgun (WGS) entry which is preliminary data.</text>
</comment>
<keyword evidence="6 7" id="KW-0742">SOS response</keyword>
<feature type="domain" description="UvrC family homology region profile" evidence="10">
    <location>
        <begin position="255"/>
        <end position="477"/>
    </location>
</feature>
<name>A0A090DWY8_9BACT</name>
<evidence type="ECO:0000256" key="4">
    <source>
        <dbReference type="ARBA" id="ARBA00022881"/>
    </source>
</evidence>
<dbReference type="SUPFAM" id="SSF47781">
    <property type="entry name" value="RuvA domain 2-like"/>
    <property type="match status" value="1"/>
</dbReference>
<reference evidence="11" key="1">
    <citation type="submission" date="2013-12" db="EMBL/GenBank/DDBJ databases">
        <authorList>
            <person name="Linke B."/>
        </authorList>
    </citation>
    <scope>NUCLEOTIDE SEQUENCE [LARGE SCALE GENOMIC DNA]</scope>
    <source>
        <strain evidence="11">CRIB-18</strain>
    </source>
</reference>
<dbReference type="FunFam" id="3.40.1440.10:FF:000001">
    <property type="entry name" value="UvrABC system protein C"/>
    <property type="match status" value="1"/>
</dbReference>
<dbReference type="Pfam" id="PF14520">
    <property type="entry name" value="HHH_5"/>
    <property type="match status" value="1"/>
</dbReference>
<keyword evidence="5 7" id="KW-0234">DNA repair</keyword>
<dbReference type="InterPro" id="IPR047296">
    <property type="entry name" value="GIY-YIG_UvrC_Cho"/>
</dbReference>
<evidence type="ECO:0000259" key="8">
    <source>
        <dbReference type="PROSITE" id="PS50151"/>
    </source>
</evidence>
<organism evidence="11 12">
    <name type="scientific">Candidatus Criblamydia sequanensis CRIB-18</name>
    <dbReference type="NCBI Taxonomy" id="1437425"/>
    <lineage>
        <taxon>Bacteria</taxon>
        <taxon>Pseudomonadati</taxon>
        <taxon>Chlamydiota</taxon>
        <taxon>Chlamydiia</taxon>
        <taxon>Parachlamydiales</taxon>
        <taxon>Candidatus Criblamydiaceae</taxon>
        <taxon>Candidatus Criblamydia</taxon>
    </lineage>
</organism>
<dbReference type="OrthoDB" id="9804933at2"/>
<dbReference type="PROSITE" id="PS50151">
    <property type="entry name" value="UVR"/>
    <property type="match status" value="1"/>
</dbReference>
<evidence type="ECO:0000313" key="11">
    <source>
        <dbReference type="EMBL" id="CDR33349.1"/>
    </source>
</evidence>
<evidence type="ECO:0000313" key="12">
    <source>
        <dbReference type="Proteomes" id="UP000031552"/>
    </source>
</evidence>
<dbReference type="GO" id="GO:0009380">
    <property type="term" value="C:excinuclease repair complex"/>
    <property type="evidence" value="ECO:0007669"/>
    <property type="project" value="InterPro"/>
</dbReference>
<keyword evidence="4 7" id="KW-0267">Excision nuclease</keyword>
<evidence type="ECO:0000256" key="3">
    <source>
        <dbReference type="ARBA" id="ARBA00022769"/>
    </source>
</evidence>
<dbReference type="PROSITE" id="PS50165">
    <property type="entry name" value="UVRC"/>
    <property type="match status" value="1"/>
</dbReference>
<reference evidence="11" key="2">
    <citation type="submission" date="2014-09" db="EMBL/GenBank/DDBJ databases">
        <title>Criblamydia sequanensis harbors a mega-plasmid encoding arsenite resistance.</title>
        <authorList>
            <person name="Bertelli C."/>
            <person name="Goesmann A."/>
            <person name="Greub G."/>
        </authorList>
    </citation>
    <scope>NUCLEOTIDE SEQUENCE [LARGE SCALE GENOMIC DNA]</scope>
    <source>
        <strain evidence="11">CRIB-18</strain>
    </source>
</reference>
<comment type="similarity">
    <text evidence="7">Belongs to the UvrC family.</text>
</comment>
<dbReference type="SMART" id="SM00465">
    <property type="entry name" value="GIYc"/>
    <property type="match status" value="1"/>
</dbReference>
<dbReference type="InterPro" id="IPR004791">
    <property type="entry name" value="UvrC"/>
</dbReference>
<keyword evidence="2 7" id="KW-0227">DNA damage</keyword>
<dbReference type="eggNOG" id="COG0322">
    <property type="taxonomic scope" value="Bacteria"/>
</dbReference>
<evidence type="ECO:0000259" key="10">
    <source>
        <dbReference type="PROSITE" id="PS50165"/>
    </source>
</evidence>
<feature type="domain" description="GIY-YIG" evidence="9">
    <location>
        <begin position="13"/>
        <end position="92"/>
    </location>
</feature>
<dbReference type="CDD" id="cd10434">
    <property type="entry name" value="GIY-YIG_UvrC_Cho"/>
    <property type="match status" value="1"/>
</dbReference>
<dbReference type="Pfam" id="PF08459">
    <property type="entry name" value="UvrC_RNaseH_dom"/>
    <property type="match status" value="1"/>
</dbReference>
<dbReference type="Pfam" id="PF22920">
    <property type="entry name" value="UvrC_RNaseH"/>
    <property type="match status" value="1"/>
</dbReference>
<comment type="subunit">
    <text evidence="7">Interacts with UvrB in an incision complex.</text>
</comment>
<dbReference type="InterPro" id="IPR000305">
    <property type="entry name" value="GIY-YIG_endonuc"/>
</dbReference>
<dbReference type="PANTHER" id="PTHR30562:SF1">
    <property type="entry name" value="UVRABC SYSTEM PROTEIN C"/>
    <property type="match status" value="1"/>
</dbReference>
<dbReference type="InterPro" id="IPR010994">
    <property type="entry name" value="RuvA_2-like"/>
</dbReference>
<dbReference type="AlphaFoldDB" id="A0A090DWY8"/>
<dbReference type="NCBIfam" id="NF001824">
    <property type="entry name" value="PRK00558.1-5"/>
    <property type="match status" value="1"/>
</dbReference>
<dbReference type="InterPro" id="IPR036876">
    <property type="entry name" value="UVR_dom_sf"/>
</dbReference>
<dbReference type="EMBL" id="CCEJ010000003">
    <property type="protein sequence ID" value="CDR33349.1"/>
    <property type="molecule type" value="Genomic_DNA"/>
</dbReference>
<dbReference type="PROSITE" id="PS50164">
    <property type="entry name" value="GIY_YIG"/>
    <property type="match status" value="1"/>
</dbReference>
<dbReference type="Gene3D" id="1.10.150.20">
    <property type="entry name" value="5' to 3' exonuclease, C-terminal subdomain"/>
    <property type="match status" value="1"/>
</dbReference>
<keyword evidence="3 7" id="KW-0228">DNA excision</keyword>
<gene>
    <name evidence="7 11" type="primary">uvrC</name>
    <name evidence="11" type="ORF">CSEC_0514</name>
</gene>
<evidence type="ECO:0000256" key="1">
    <source>
        <dbReference type="ARBA" id="ARBA00022490"/>
    </source>
</evidence>
<dbReference type="InterPro" id="IPR035901">
    <property type="entry name" value="GIY-YIG_endonuc_sf"/>
</dbReference>
<dbReference type="RefSeq" id="WP_041016854.1">
    <property type="nucleotide sequence ID" value="NZ_CCEJ010000003.1"/>
</dbReference>
<dbReference type="SUPFAM" id="SSF46600">
    <property type="entry name" value="C-terminal UvrC-binding domain of UvrB"/>
    <property type="match status" value="1"/>
</dbReference>
<protein>
    <recommendedName>
        <fullName evidence="7">UvrABC system protein C</fullName>
        <shortName evidence="7">Protein UvrC</shortName>
    </recommendedName>
    <alternativeName>
        <fullName evidence="7">Excinuclease ABC subunit C</fullName>
    </alternativeName>
</protein>
<dbReference type="InterPro" id="IPR038476">
    <property type="entry name" value="UvrC_RNase_H_dom_sf"/>
</dbReference>
<accession>A0A090DWY8</accession>
<dbReference type="Pfam" id="PF01541">
    <property type="entry name" value="GIY-YIG"/>
    <property type="match status" value="1"/>
</dbReference>
<dbReference type="InterPro" id="IPR001162">
    <property type="entry name" value="UvrC_RNase_H_dom"/>
</dbReference>
<dbReference type="HAMAP" id="MF_00203">
    <property type="entry name" value="UvrC"/>
    <property type="match status" value="1"/>
</dbReference>
<dbReference type="Proteomes" id="UP000031552">
    <property type="component" value="Unassembled WGS sequence"/>
</dbReference>
<dbReference type="Gene3D" id="3.40.1440.10">
    <property type="entry name" value="GIY-YIG endonuclease"/>
    <property type="match status" value="1"/>
</dbReference>
<dbReference type="Gene3D" id="3.30.420.340">
    <property type="entry name" value="UvrC, RNAse H endonuclease domain"/>
    <property type="match status" value="1"/>
</dbReference>
<dbReference type="STRING" id="1437425.CSEC_0514"/>
<comment type="subcellular location">
    <subcellularLocation>
        <location evidence="7">Cytoplasm</location>
    </subcellularLocation>
</comment>
<dbReference type="GO" id="GO:0003677">
    <property type="term" value="F:DNA binding"/>
    <property type="evidence" value="ECO:0007669"/>
    <property type="project" value="UniProtKB-UniRule"/>
</dbReference>
<feature type="domain" description="UVR" evidence="8">
    <location>
        <begin position="204"/>
        <end position="239"/>
    </location>
</feature>
<dbReference type="GO" id="GO:0006289">
    <property type="term" value="P:nucleotide-excision repair"/>
    <property type="evidence" value="ECO:0007669"/>
    <property type="project" value="UniProtKB-UniRule"/>
</dbReference>
<evidence type="ECO:0000256" key="5">
    <source>
        <dbReference type="ARBA" id="ARBA00023204"/>
    </source>
</evidence>
<evidence type="ECO:0000256" key="6">
    <source>
        <dbReference type="ARBA" id="ARBA00023236"/>
    </source>
</evidence>
<dbReference type="NCBIfam" id="TIGR00194">
    <property type="entry name" value="uvrC"/>
    <property type="match status" value="1"/>
</dbReference>
<sequence>MAFDLSILEKIPAKPGVYIMKGSEGAILYVGKAKNLKVRTRQYFTPGRDGRYSIPFLVSKVLDIETIVVASDKEALLLENTLIKTHKPRYNVLLKDDKTYLALKITTNQEWPMIQVVRYKGTPKKEGTFFGPYTSAQAARKSIDLLSRLFPLRQCSDQEFVRRTRPCILYGMKRCLAPCVKFCTHEEYQKNVDRTIDFLKGRDDEILRELTQEMEEKSKNLEFEEADRILKTIRYIKATLENQSVDKPFGGDSDVFGLYREGSEVSISQMLFRSGKLTGGRSFQFRDTIQESDELLTSLLLQLYENGVEIPKEILLPIFLEDKASLESILSEQKGFKVRLHRPQKGEGKTRIKMAEDNAAAIFKKERDEKGVKEKILLEMQEKFHLTKFPRQVVCFDTSNLQGSNYVASMVVFQDGMPAKKSYRRYALKITSSPDDYAAFYEVLNRALGRFKNENNLPDLVIVDGGKGHLNIALKVLRELDIVVVNLIAIAKEEARHDKGSTEEKIFLPEVKDPVILKKNSSLLFLLQQIRDEAHRFAITYHRKKRAQNTMKSSLERIKGIGPKKRIALLKTFGSVKKIQEATEEMLLNVAGITKNDIKAIKEFYNVNPS</sequence>
<dbReference type="PANTHER" id="PTHR30562">
    <property type="entry name" value="UVRC/OXIDOREDUCTASE"/>
    <property type="match status" value="1"/>
</dbReference>
<dbReference type="GO" id="GO:0009432">
    <property type="term" value="P:SOS response"/>
    <property type="evidence" value="ECO:0007669"/>
    <property type="project" value="UniProtKB-UniRule"/>
</dbReference>
<keyword evidence="1 7" id="KW-0963">Cytoplasm</keyword>
<dbReference type="InterPro" id="IPR001943">
    <property type="entry name" value="UVR_dom"/>
</dbReference>
<dbReference type="GO" id="GO:0009381">
    <property type="term" value="F:excinuclease ABC activity"/>
    <property type="evidence" value="ECO:0007669"/>
    <property type="project" value="UniProtKB-UniRule"/>
</dbReference>
<keyword evidence="12" id="KW-1185">Reference proteome</keyword>
<proteinExistence type="inferred from homology"/>
<evidence type="ECO:0000256" key="2">
    <source>
        <dbReference type="ARBA" id="ARBA00022763"/>
    </source>
</evidence>
<dbReference type="SUPFAM" id="SSF82771">
    <property type="entry name" value="GIY-YIG endonuclease"/>
    <property type="match status" value="1"/>
</dbReference>
<comment type="function">
    <text evidence="7">The UvrABC repair system catalyzes the recognition and processing of DNA lesions. UvrC both incises the 5' and 3' sides of the lesion. The N-terminal half is responsible for the 3' incision and the C-terminal half is responsible for the 5' incision.</text>
</comment>
<evidence type="ECO:0000259" key="9">
    <source>
        <dbReference type="PROSITE" id="PS50164"/>
    </source>
</evidence>